<evidence type="ECO:0000313" key="2">
    <source>
        <dbReference type="EMBL" id="KAF6807324.1"/>
    </source>
</evidence>
<proteinExistence type="predicted"/>
<gene>
    <name evidence="2" type="ORF">CPLU01_15809</name>
</gene>
<sequence length="689" mass="75392">MEPRTQVGNARNDAVSDDVDYVDLRLEGPKNTVTYQPVAAHGDVVPGTGHPKRKLITTILTDCAVLVLSLAFVAFVVLVSRLNGVEIHDSSLSMTSWENAITILATIFPILFASVTSRSVSQLARWRLQQGATVGCLEQLLGSRTVGSTVTTLAKLRSFNILTLVLLTIWAASPLGTQALLRMLGSSVEPQLATANVVYFDNSAVPTAATSQATSPNSANVYQTWYRNIESLYMTLLLTPERIKSDTRDLWGNVKIPYLRNREAGWTDLPLNSSTIEYSSLAGIPLNVVQDGNTTFFIESSHIKLDCTKVDYDTNGLKVPPAEEIQTAMLSNATASLQTTYKIFYLPNGTWHGYNYTRTTDTETSWSLALNRFVDPVWLLANNSVPLNESTTEPLSPDTHVPERSRPLLFRNDTGIDVGATTLLFETACVDHFSNPKTTLRGYCGVTTEYVESRVSCSNDSSSTSPTCRVVAQRPSQKRNAPGSISFLSFPKIFDFISYRMPLTTGTTYNYQTEPSLYYLQDPYLRGMSQQACFTENITAETLGPRLGTLINTYLTLSQLSEVNRNDVTAINSTVPAETSNVVVLFEVSRTWAALCFLSGAALCVVGVAGIVCKHWARGPEVLGYVSTVFRDSRHIEISPEASRLDGIDLSRQMKDVEIRYGVTGVTGDGNSIVGVGLGDRTAGAKYAF</sequence>
<feature type="transmembrane region" description="Helical" evidence="1">
    <location>
        <begin position="59"/>
        <end position="80"/>
    </location>
</feature>
<evidence type="ECO:0000256" key="1">
    <source>
        <dbReference type="SAM" id="Phobius"/>
    </source>
</evidence>
<keyword evidence="1" id="KW-0472">Membrane</keyword>
<reference evidence="2" key="1">
    <citation type="journal article" date="2020" name="Phytopathology">
        <title>Genome Sequence Resources of Colletotrichum truncatum, C. plurivorum, C. musicola, and C. sojae: Four Species Pathogenic to Soybean (Glycine max).</title>
        <authorList>
            <person name="Rogerio F."/>
            <person name="Boufleur T.R."/>
            <person name="Ciampi-Guillardi M."/>
            <person name="Sukno S.A."/>
            <person name="Thon M.R."/>
            <person name="Massola Junior N.S."/>
            <person name="Baroncelli R."/>
        </authorList>
    </citation>
    <scope>NUCLEOTIDE SEQUENCE</scope>
    <source>
        <strain evidence="2">LFN00145</strain>
    </source>
</reference>
<dbReference type="AlphaFoldDB" id="A0A8H6J6B7"/>
<feature type="transmembrane region" description="Helical" evidence="1">
    <location>
        <begin position="592"/>
        <end position="613"/>
    </location>
</feature>
<feature type="transmembrane region" description="Helical" evidence="1">
    <location>
        <begin position="161"/>
        <end position="181"/>
    </location>
</feature>
<organism evidence="2 3">
    <name type="scientific">Colletotrichum plurivorum</name>
    <dbReference type="NCBI Taxonomy" id="2175906"/>
    <lineage>
        <taxon>Eukaryota</taxon>
        <taxon>Fungi</taxon>
        <taxon>Dikarya</taxon>
        <taxon>Ascomycota</taxon>
        <taxon>Pezizomycotina</taxon>
        <taxon>Sordariomycetes</taxon>
        <taxon>Hypocreomycetidae</taxon>
        <taxon>Glomerellales</taxon>
        <taxon>Glomerellaceae</taxon>
        <taxon>Colletotrichum</taxon>
        <taxon>Colletotrichum orchidearum species complex</taxon>
    </lineage>
</organism>
<feature type="transmembrane region" description="Helical" evidence="1">
    <location>
        <begin position="100"/>
        <end position="120"/>
    </location>
</feature>
<name>A0A8H6J6B7_9PEZI</name>
<protein>
    <submittedName>
        <fullName evidence="2">Uncharacterized protein</fullName>
    </submittedName>
</protein>
<keyword evidence="3" id="KW-1185">Reference proteome</keyword>
<dbReference type="EMBL" id="WIGO01000635">
    <property type="protein sequence ID" value="KAF6807324.1"/>
    <property type="molecule type" value="Genomic_DNA"/>
</dbReference>
<comment type="caution">
    <text evidence="2">The sequence shown here is derived from an EMBL/GenBank/DDBJ whole genome shotgun (WGS) entry which is preliminary data.</text>
</comment>
<dbReference type="Proteomes" id="UP000654918">
    <property type="component" value="Unassembled WGS sequence"/>
</dbReference>
<keyword evidence="1" id="KW-0812">Transmembrane</keyword>
<evidence type="ECO:0000313" key="3">
    <source>
        <dbReference type="Proteomes" id="UP000654918"/>
    </source>
</evidence>
<keyword evidence="1" id="KW-1133">Transmembrane helix</keyword>
<accession>A0A8H6J6B7</accession>